<dbReference type="EMBL" id="MOOB01000185">
    <property type="protein sequence ID" value="OQE66611.1"/>
    <property type="molecule type" value="Genomic_DNA"/>
</dbReference>
<protein>
    <submittedName>
        <fullName evidence="1">Uncharacterized protein</fullName>
    </submittedName>
</protein>
<evidence type="ECO:0000313" key="2">
    <source>
        <dbReference type="Proteomes" id="UP000191691"/>
    </source>
</evidence>
<proteinExistence type="predicted"/>
<gene>
    <name evidence="1" type="ORF">PENNAL_c0185G01875</name>
</gene>
<evidence type="ECO:0000313" key="1">
    <source>
        <dbReference type="EMBL" id="OQE66611.1"/>
    </source>
</evidence>
<organism evidence="1 2">
    <name type="scientific">Penicillium nalgiovense</name>
    <dbReference type="NCBI Taxonomy" id="60175"/>
    <lineage>
        <taxon>Eukaryota</taxon>
        <taxon>Fungi</taxon>
        <taxon>Dikarya</taxon>
        <taxon>Ascomycota</taxon>
        <taxon>Pezizomycotina</taxon>
        <taxon>Eurotiomycetes</taxon>
        <taxon>Eurotiomycetidae</taxon>
        <taxon>Eurotiales</taxon>
        <taxon>Aspergillaceae</taxon>
        <taxon>Penicillium</taxon>
    </lineage>
</organism>
<sequence>MSLSSLFTRPSRIVTLEDRPRSPPAKPTRFAPDRRDWVLYDSDQEKEFSSWWLETDYGQQLTKIGKYKFRWSAEFRSSKV</sequence>
<dbReference type="Proteomes" id="UP000191691">
    <property type="component" value="Unassembled WGS sequence"/>
</dbReference>
<dbReference type="AlphaFoldDB" id="A0A1V6WUR1"/>
<reference evidence="2" key="1">
    <citation type="journal article" date="2017" name="Nat. Microbiol.">
        <title>Global analysis of biosynthetic gene clusters reveals vast potential of secondary metabolite production in Penicillium species.</title>
        <authorList>
            <person name="Nielsen J.C."/>
            <person name="Grijseels S."/>
            <person name="Prigent S."/>
            <person name="Ji B."/>
            <person name="Dainat J."/>
            <person name="Nielsen K.F."/>
            <person name="Frisvad J.C."/>
            <person name="Workman M."/>
            <person name="Nielsen J."/>
        </authorList>
    </citation>
    <scope>NUCLEOTIDE SEQUENCE [LARGE SCALE GENOMIC DNA]</scope>
    <source>
        <strain evidence="2">IBT 13039</strain>
    </source>
</reference>
<keyword evidence="2" id="KW-1185">Reference proteome</keyword>
<comment type="caution">
    <text evidence="1">The sequence shown here is derived from an EMBL/GenBank/DDBJ whole genome shotgun (WGS) entry which is preliminary data.</text>
</comment>
<name>A0A1V6WUR1_PENNA</name>
<accession>A0A1V6WUR1</accession>